<dbReference type="EMBL" id="JACMSC010000017">
    <property type="protein sequence ID" value="KAG6478828.1"/>
    <property type="molecule type" value="Genomic_DNA"/>
</dbReference>
<dbReference type="PROSITE" id="PS50222">
    <property type="entry name" value="EF_HAND_2"/>
    <property type="match status" value="1"/>
</dbReference>
<keyword evidence="2" id="KW-0472">Membrane</keyword>
<dbReference type="InterPro" id="IPR018247">
    <property type="entry name" value="EF_Hand_1_Ca_BS"/>
</dbReference>
<accession>A0A8J5KJ32</accession>
<evidence type="ECO:0000313" key="5">
    <source>
        <dbReference type="Proteomes" id="UP000734854"/>
    </source>
</evidence>
<keyword evidence="1" id="KW-0106">Calcium</keyword>
<proteinExistence type="predicted"/>
<sequence length="198" mass="22820">MDCRRAWEASDSGQSQNPLFCSGAGLCLFFSFLFSIFCAGVFCLCDCAPFANFYENLLIFFYALGNRVLNSFPDEDSNGAIDQEELKHCFQKLEIPFNEEEIHDLFLACDIDDNMGMKFNAFIVLLCPVYLLEEPTAHKQYPWSALYLSVKMFHPRLQNNNGGTIRKEEDWGKNGMVTFKKMSEVVLVKYFLVYKQKL</sequence>
<dbReference type="Proteomes" id="UP000734854">
    <property type="component" value="Unassembled WGS sequence"/>
</dbReference>
<organism evidence="4 5">
    <name type="scientific">Zingiber officinale</name>
    <name type="common">Ginger</name>
    <name type="synonym">Amomum zingiber</name>
    <dbReference type="NCBI Taxonomy" id="94328"/>
    <lineage>
        <taxon>Eukaryota</taxon>
        <taxon>Viridiplantae</taxon>
        <taxon>Streptophyta</taxon>
        <taxon>Embryophyta</taxon>
        <taxon>Tracheophyta</taxon>
        <taxon>Spermatophyta</taxon>
        <taxon>Magnoliopsida</taxon>
        <taxon>Liliopsida</taxon>
        <taxon>Zingiberales</taxon>
        <taxon>Zingiberaceae</taxon>
        <taxon>Zingiber</taxon>
    </lineage>
</organism>
<dbReference type="Gene3D" id="1.10.238.10">
    <property type="entry name" value="EF-hand"/>
    <property type="match status" value="1"/>
</dbReference>
<dbReference type="GO" id="GO:0005509">
    <property type="term" value="F:calcium ion binding"/>
    <property type="evidence" value="ECO:0007669"/>
    <property type="project" value="InterPro"/>
</dbReference>
<dbReference type="SUPFAM" id="SSF47473">
    <property type="entry name" value="EF-hand"/>
    <property type="match status" value="1"/>
</dbReference>
<gene>
    <name evidence="4" type="ORF">ZIOFF_062272</name>
</gene>
<evidence type="ECO:0000259" key="3">
    <source>
        <dbReference type="PROSITE" id="PS50222"/>
    </source>
</evidence>
<reference evidence="4 5" key="1">
    <citation type="submission" date="2020-08" db="EMBL/GenBank/DDBJ databases">
        <title>Plant Genome Project.</title>
        <authorList>
            <person name="Zhang R.-G."/>
        </authorList>
    </citation>
    <scope>NUCLEOTIDE SEQUENCE [LARGE SCALE GENOMIC DNA]</scope>
    <source>
        <tissue evidence="4">Rhizome</tissue>
    </source>
</reference>
<feature type="domain" description="EF-hand" evidence="3">
    <location>
        <begin position="74"/>
        <end position="96"/>
    </location>
</feature>
<dbReference type="CDD" id="cd00051">
    <property type="entry name" value="EFh"/>
    <property type="match status" value="1"/>
</dbReference>
<evidence type="ECO:0000256" key="1">
    <source>
        <dbReference type="ARBA" id="ARBA00022837"/>
    </source>
</evidence>
<evidence type="ECO:0000256" key="2">
    <source>
        <dbReference type="SAM" id="Phobius"/>
    </source>
</evidence>
<keyword evidence="5" id="KW-1185">Reference proteome</keyword>
<name>A0A8J5KJ32_ZINOF</name>
<feature type="transmembrane region" description="Helical" evidence="2">
    <location>
        <begin position="20"/>
        <end position="42"/>
    </location>
</feature>
<dbReference type="InterPro" id="IPR002048">
    <property type="entry name" value="EF_hand_dom"/>
</dbReference>
<dbReference type="InterPro" id="IPR011992">
    <property type="entry name" value="EF-hand-dom_pair"/>
</dbReference>
<comment type="caution">
    <text evidence="4">The sequence shown here is derived from an EMBL/GenBank/DDBJ whole genome shotgun (WGS) entry which is preliminary data.</text>
</comment>
<dbReference type="AlphaFoldDB" id="A0A8J5KJ32"/>
<evidence type="ECO:0000313" key="4">
    <source>
        <dbReference type="EMBL" id="KAG6478828.1"/>
    </source>
</evidence>
<keyword evidence="2" id="KW-0812">Transmembrane</keyword>
<protein>
    <recommendedName>
        <fullName evidence="3">EF-hand domain-containing protein</fullName>
    </recommendedName>
</protein>
<dbReference type="PROSITE" id="PS00018">
    <property type="entry name" value="EF_HAND_1"/>
    <property type="match status" value="1"/>
</dbReference>
<keyword evidence="2" id="KW-1133">Transmembrane helix</keyword>